<dbReference type="EMBL" id="BAFN01000001">
    <property type="protein sequence ID" value="GAN34302.1"/>
    <property type="molecule type" value="Genomic_DNA"/>
</dbReference>
<name>A0ABQ0K0R0_9BACT</name>
<comment type="caution">
    <text evidence="1">The sequence shown here is derived from an EMBL/GenBank/DDBJ whole genome shotgun (WGS) entry which is preliminary data.</text>
</comment>
<evidence type="ECO:0000313" key="2">
    <source>
        <dbReference type="Proteomes" id="UP000032309"/>
    </source>
</evidence>
<evidence type="ECO:0008006" key="3">
    <source>
        <dbReference type="Google" id="ProtNLM"/>
    </source>
</evidence>
<reference evidence="2" key="1">
    <citation type="journal article" date="2015" name="Genome Announc.">
        <title>Draft Genome Sequence of an Anaerobic Ammonium-Oxidizing Bacterium, "Candidatus Brocadia sinica".</title>
        <authorList>
            <person name="Oshiki M."/>
            <person name="Shinyako-Hata K."/>
            <person name="Satoh H."/>
            <person name="Okabe S."/>
        </authorList>
    </citation>
    <scope>NUCLEOTIDE SEQUENCE [LARGE SCALE GENOMIC DNA]</scope>
    <source>
        <strain evidence="2">JPN1</strain>
    </source>
</reference>
<keyword evidence="2" id="KW-1185">Reference proteome</keyword>
<sequence>MKRFSMLFTFVLALTTAVSTQGIYASPKKLNKTPPEHVYMKEKQDAPLPQEVSALSGKVVETMNSGGYTYLCIEKDGKKTWAAVLETKVAVGQEIALQPGYEMVNFTSKTLNRTFDKIIFSTGPASADSAVETKSFHGKSVSKGAEAPSGEKIQVDKAPGSDAYTVAELYAKKTELDNKNVAVKGKVVKVSSGIMGKNWLHIQDGSGNQNDGTNDLVVTSKDLADVGDIVTVNGILYKDKDFGSGYKYDVIVEQASIKK</sequence>
<organism evidence="1 2">
    <name type="scientific">Candidatus Brocadia sinica JPN1</name>
    <dbReference type="NCBI Taxonomy" id="1197129"/>
    <lineage>
        <taxon>Bacteria</taxon>
        <taxon>Pseudomonadati</taxon>
        <taxon>Planctomycetota</taxon>
        <taxon>Candidatus Brocadiia</taxon>
        <taxon>Candidatus Brocadiales</taxon>
        <taxon>Candidatus Brocadiaceae</taxon>
        <taxon>Candidatus Brocadia</taxon>
    </lineage>
</organism>
<protein>
    <recommendedName>
        <fullName evidence="3">DNA-binding protein</fullName>
    </recommendedName>
</protein>
<gene>
    <name evidence="1" type="ORF">BROSI_A2838</name>
</gene>
<accession>A0ABQ0K0R0</accession>
<proteinExistence type="predicted"/>
<dbReference type="RefSeq" id="WP_052564332.1">
    <property type="nucleotide sequence ID" value="NZ_BAFN01000001.1"/>
</dbReference>
<dbReference type="Proteomes" id="UP000032309">
    <property type="component" value="Unassembled WGS sequence"/>
</dbReference>
<evidence type="ECO:0000313" key="1">
    <source>
        <dbReference type="EMBL" id="GAN34302.1"/>
    </source>
</evidence>